<keyword evidence="11" id="KW-1185">Reference proteome</keyword>
<dbReference type="Proteomes" id="UP001059295">
    <property type="component" value="Chromosome"/>
</dbReference>
<dbReference type="Pfam" id="PF02773">
    <property type="entry name" value="S-AdoMet_synt_C"/>
    <property type="match status" value="1"/>
</dbReference>
<feature type="domain" description="S-adenosylmethionine synthetase N-terminal" evidence="8">
    <location>
        <begin position="4"/>
        <end position="83"/>
    </location>
</feature>
<evidence type="ECO:0000259" key="9">
    <source>
        <dbReference type="Pfam" id="PF02773"/>
    </source>
</evidence>
<proteinExistence type="predicted"/>
<dbReference type="EMBL" id="CP102294">
    <property type="protein sequence ID" value="UWN57985.1"/>
    <property type="molecule type" value="Genomic_DNA"/>
</dbReference>
<sequence length="341" mass="38257">MIKFSEFVSLGHPDKIADYISQYLLDRYIEHDPQTRYAVEVQIKGYQVTLGGEVSSKHHFSAQEIRDFVRASVNEIGYTREYQQKWGADNTICGDLLDVAIYICQQSNDIAQGLSGWGDQGIFFGYCEYRPDTCGMPLDHTLAKRLCKDLFESGIGGLDIKTQVITRNDKVEKVIVAIPLLDDTSKKTVKHFVRSRIKGRYQLIINGTGRYVKHSSIADCGTTGRKLAVDFYGGNSKLGGGSPWTKDASKADLTLNLAARRLAINYSMKYKTDVTTALACCIGKQAVDFIVQDTAENTLAEGTMDINPQEICKEFKLNTPIYASMCRWGLFGEYQQDKVWE</sequence>
<dbReference type="SUPFAM" id="SSF55973">
    <property type="entry name" value="S-adenosylmethionine synthetase"/>
    <property type="match status" value="3"/>
</dbReference>
<dbReference type="Pfam" id="PF00438">
    <property type="entry name" value="S-AdoMet_synt_N"/>
    <property type="match status" value="1"/>
</dbReference>
<feature type="domain" description="S-adenosylmethionine synthetase C-terminal" evidence="9">
    <location>
        <begin position="217"/>
        <end position="341"/>
    </location>
</feature>
<keyword evidence="1" id="KW-0554">One-carbon metabolism</keyword>
<evidence type="ECO:0000313" key="11">
    <source>
        <dbReference type="Proteomes" id="UP001059295"/>
    </source>
</evidence>
<dbReference type="InterPro" id="IPR022636">
    <property type="entry name" value="S-AdoMet_synthetase_sfam"/>
</dbReference>
<keyword evidence="3" id="KW-0479">Metal-binding</keyword>
<dbReference type="GeneID" id="82890907"/>
<keyword evidence="2" id="KW-0808">Transferase</keyword>
<evidence type="ECO:0000256" key="4">
    <source>
        <dbReference type="ARBA" id="ARBA00022741"/>
    </source>
</evidence>
<dbReference type="RefSeq" id="WP_019246337.1">
    <property type="nucleotide sequence ID" value="NZ_CAPH01000015.1"/>
</dbReference>
<accession>A0ABY5V186</accession>
<keyword evidence="7" id="KW-0630">Potassium</keyword>
<evidence type="ECO:0000259" key="8">
    <source>
        <dbReference type="Pfam" id="PF00438"/>
    </source>
</evidence>
<evidence type="ECO:0000256" key="1">
    <source>
        <dbReference type="ARBA" id="ARBA00022563"/>
    </source>
</evidence>
<keyword evidence="4" id="KW-0547">Nucleotide-binding</keyword>
<dbReference type="PANTHER" id="PTHR11964">
    <property type="entry name" value="S-ADENOSYLMETHIONINE SYNTHETASE"/>
    <property type="match status" value="1"/>
</dbReference>
<keyword evidence="5" id="KW-0067">ATP-binding</keyword>
<reference evidence="10" key="1">
    <citation type="journal article" date="2022" name="Cell">
        <title>Design, construction, and in vivo augmentation of a complex gut microbiome.</title>
        <authorList>
            <person name="Cheng A.G."/>
            <person name="Ho P.Y."/>
            <person name="Aranda-Diaz A."/>
            <person name="Jain S."/>
            <person name="Yu F.B."/>
            <person name="Meng X."/>
            <person name="Wang M."/>
            <person name="Iakiviak M."/>
            <person name="Nagashima K."/>
            <person name="Zhao A."/>
            <person name="Murugkar P."/>
            <person name="Patil A."/>
            <person name="Atabakhsh K."/>
            <person name="Weakley A."/>
            <person name="Yan J."/>
            <person name="Brumbaugh A.R."/>
            <person name="Higginbottom S."/>
            <person name="Dimas A."/>
            <person name="Shiver A.L."/>
            <person name="Deutschbauer A."/>
            <person name="Neff N."/>
            <person name="Sonnenburg J.L."/>
            <person name="Huang K.C."/>
            <person name="Fischbach M.A."/>
        </authorList>
    </citation>
    <scope>NUCLEOTIDE SEQUENCE</scope>
    <source>
        <strain evidence="10">AP11</strain>
    </source>
</reference>
<evidence type="ECO:0000256" key="6">
    <source>
        <dbReference type="ARBA" id="ARBA00022842"/>
    </source>
</evidence>
<evidence type="ECO:0000256" key="5">
    <source>
        <dbReference type="ARBA" id="ARBA00022840"/>
    </source>
</evidence>
<dbReference type="InterPro" id="IPR022628">
    <property type="entry name" value="S-AdoMet_synt_N"/>
</dbReference>
<evidence type="ECO:0000313" key="10">
    <source>
        <dbReference type="EMBL" id="UWN57985.1"/>
    </source>
</evidence>
<evidence type="ECO:0000256" key="3">
    <source>
        <dbReference type="ARBA" id="ARBA00022723"/>
    </source>
</evidence>
<dbReference type="Gene3D" id="3.30.300.10">
    <property type="match status" value="3"/>
</dbReference>
<evidence type="ECO:0000256" key="2">
    <source>
        <dbReference type="ARBA" id="ARBA00022679"/>
    </source>
</evidence>
<gene>
    <name evidence="10" type="ORF">NQ491_04195</name>
</gene>
<protein>
    <submittedName>
        <fullName evidence="10">Methionine adenosyltransferase domain-containing protein</fullName>
    </submittedName>
</protein>
<dbReference type="InterPro" id="IPR022630">
    <property type="entry name" value="S-AdoMet_synt_C"/>
</dbReference>
<dbReference type="InterPro" id="IPR002133">
    <property type="entry name" value="S-AdoMet_synthetase"/>
</dbReference>
<organism evidence="10 11">
    <name type="scientific">Alistipes ihumii AP11</name>
    <dbReference type="NCBI Taxonomy" id="1211813"/>
    <lineage>
        <taxon>Bacteria</taxon>
        <taxon>Pseudomonadati</taxon>
        <taxon>Bacteroidota</taxon>
        <taxon>Bacteroidia</taxon>
        <taxon>Bacteroidales</taxon>
        <taxon>Rikenellaceae</taxon>
        <taxon>Alistipes</taxon>
    </lineage>
</organism>
<name>A0ABY5V186_9BACT</name>
<keyword evidence="6" id="KW-0460">Magnesium</keyword>
<evidence type="ECO:0000256" key="7">
    <source>
        <dbReference type="ARBA" id="ARBA00022958"/>
    </source>
</evidence>